<dbReference type="RefSeq" id="WP_167694891.1">
    <property type="nucleotide sequence ID" value="NZ_CP118181.1"/>
</dbReference>
<comment type="caution">
    <text evidence="3">The sequence shown here is derived from an EMBL/GenBank/DDBJ whole genome shotgun (WGS) entry which is preliminary data.</text>
</comment>
<dbReference type="PANTHER" id="PTHR34136:SF1">
    <property type="entry name" value="UDP-N-ACETYL-D-MANNOSAMINURONIC ACID TRANSFERASE"/>
    <property type="match status" value="1"/>
</dbReference>
<keyword evidence="2" id="KW-0808">Transferase</keyword>
<evidence type="ECO:0000256" key="2">
    <source>
        <dbReference type="ARBA" id="ARBA00022679"/>
    </source>
</evidence>
<dbReference type="Pfam" id="PF03808">
    <property type="entry name" value="Glyco_tran_WecG"/>
    <property type="match status" value="1"/>
</dbReference>
<evidence type="ECO:0000313" key="4">
    <source>
        <dbReference type="Proteomes" id="UP000778951"/>
    </source>
</evidence>
<dbReference type="AlphaFoldDB" id="A0A968GEX7"/>
<name>A0A968GEX7_9SPIO</name>
<dbReference type="GO" id="GO:0016758">
    <property type="term" value="F:hexosyltransferase activity"/>
    <property type="evidence" value="ECO:0007669"/>
    <property type="project" value="TreeGrafter"/>
</dbReference>
<dbReference type="EMBL" id="JAATLM010000001">
    <property type="protein sequence ID" value="NIZ68773.1"/>
    <property type="molecule type" value="Genomic_DNA"/>
</dbReference>
<dbReference type="Proteomes" id="UP000778951">
    <property type="component" value="Unassembled WGS sequence"/>
</dbReference>
<reference evidence="3" key="1">
    <citation type="submission" date="2020-03" db="EMBL/GenBank/DDBJ databases">
        <title>Spirochaetal bacteria isolated from arthropods constitute a novel genus Entomospira genus novum within the order Spirochaetales.</title>
        <authorList>
            <person name="Grana-Miraglia L."/>
            <person name="Sikutova S."/>
            <person name="Fingerle V."/>
            <person name="Sing A."/>
            <person name="Castillo-Ramirez S."/>
            <person name="Margos G."/>
            <person name="Rudolf I."/>
        </authorList>
    </citation>
    <scope>NUCLEOTIDE SEQUENCE</scope>
    <source>
        <strain evidence="3">BR149</strain>
    </source>
</reference>
<evidence type="ECO:0000256" key="1">
    <source>
        <dbReference type="ARBA" id="ARBA00022676"/>
    </source>
</evidence>
<protein>
    <submittedName>
        <fullName evidence="3">Uncharacterized protein</fullName>
    </submittedName>
</protein>
<evidence type="ECO:0000313" key="3">
    <source>
        <dbReference type="EMBL" id="NIZ68773.1"/>
    </source>
</evidence>
<keyword evidence="1" id="KW-0328">Glycosyltransferase</keyword>
<dbReference type="PANTHER" id="PTHR34136">
    <property type="match status" value="1"/>
</dbReference>
<organism evidence="3 4">
    <name type="scientific">Entomospira culicis</name>
    <dbReference type="NCBI Taxonomy" id="2719989"/>
    <lineage>
        <taxon>Bacteria</taxon>
        <taxon>Pseudomonadati</taxon>
        <taxon>Spirochaetota</taxon>
        <taxon>Spirochaetia</taxon>
        <taxon>Spirochaetales</taxon>
        <taxon>Spirochaetaceae</taxon>
        <taxon>Entomospira</taxon>
    </lineage>
</organism>
<dbReference type="InterPro" id="IPR004629">
    <property type="entry name" value="WecG_TagA_CpsF"/>
</dbReference>
<keyword evidence="4" id="KW-1185">Reference proteome</keyword>
<gene>
    <name evidence="3" type="ORF">HCT48_00870</name>
</gene>
<sequence>MEQRGRRRLRLLGVPVDTFDSVQELREYVVSLINNGESNQVIFLTHNMLFRARRKRETMQMLEQSALVLPAEPSIIKGLSFVYREALTSLVSIEVVLSILGALEGVRNTSVYVLGGKQKRTVRVYQNLRASYPHMLFVGYHPGGLKAEQEASVIEAIRKASPTLLLTSKGLPKQERWLYHYKNEFKPGITLYCRDCFDVFIGKKKRPMQKELHQRGGFKLSRLLVYPIYGIMLMSNRMKLKRMVVDE</sequence>
<proteinExistence type="predicted"/>
<accession>A0A968GEX7</accession>